<dbReference type="Proteomes" id="UP000011682">
    <property type="component" value="Unassembled WGS sequence"/>
</dbReference>
<dbReference type="PIRSF" id="PIRSF029347">
    <property type="entry name" value="RecF"/>
    <property type="match status" value="1"/>
</dbReference>
<accession>S9QTD5</accession>
<evidence type="ECO:0000259" key="1">
    <source>
        <dbReference type="Pfam" id="PF13304"/>
    </source>
</evidence>
<evidence type="ECO:0000313" key="2">
    <source>
        <dbReference type="EMBL" id="EPX59923.1"/>
    </source>
</evidence>
<dbReference type="PANTHER" id="PTHR32182:SF22">
    <property type="entry name" value="ATP-DEPENDENT ENDONUCLEASE, OLD FAMILY-RELATED"/>
    <property type="match status" value="1"/>
</dbReference>
<keyword evidence="3" id="KW-1185">Reference proteome</keyword>
<dbReference type="InterPro" id="IPR014555">
    <property type="entry name" value="RecF-like"/>
</dbReference>
<sequence length="366" mass="41560">MLTRLLMENYRCFEQAVIEPGSLALLVGPNGAGKSTVFDALWNIRQLVITGGSASELFPDATRMRWGRQSRQRFELGFRGPDGDYTYRLVIRHGKGAQSGQLEREEILYEQQPLYSFSREEVLIHAHDKSPAHRFPAGNKLSPLSNLPLQVRSKRLDWLTDRISRIWVFRPVPPKLEPFTDRRSDFLEPDLSNFASWLLAMQKVRRSLSRTLKQSLRVVLDGFLNYQFVPLGRETNALMFMFSSPRRRSDFIAFFFNELSEGQRALVVLYTLLHAVPRDATLCIDEPEEFLSPREIHPWLNHLMEMTEEGGQALLISHNPGLIDLLAPSNGILLARQEGGPVQVQGVPGDGAGLPVSELLARGWLE</sequence>
<dbReference type="SUPFAM" id="SSF52540">
    <property type="entry name" value="P-loop containing nucleoside triphosphate hydrolases"/>
    <property type="match status" value="1"/>
</dbReference>
<organism evidence="2 3">
    <name type="scientific">Cystobacter fuscus (strain ATCC 25194 / DSM 2262 / NBRC 100088 / M29)</name>
    <dbReference type="NCBI Taxonomy" id="1242864"/>
    <lineage>
        <taxon>Bacteria</taxon>
        <taxon>Pseudomonadati</taxon>
        <taxon>Myxococcota</taxon>
        <taxon>Myxococcia</taxon>
        <taxon>Myxococcales</taxon>
        <taxon>Cystobacterineae</taxon>
        <taxon>Archangiaceae</taxon>
        <taxon>Cystobacter</taxon>
    </lineage>
</organism>
<dbReference type="AlphaFoldDB" id="S9QTD5"/>
<dbReference type="InterPro" id="IPR003959">
    <property type="entry name" value="ATPase_AAA_core"/>
</dbReference>
<feature type="domain" description="ATPase AAA-type core" evidence="1">
    <location>
        <begin position="24"/>
        <end position="324"/>
    </location>
</feature>
<name>S9QTD5_CYSF2</name>
<reference evidence="2" key="1">
    <citation type="submission" date="2013-05" db="EMBL/GenBank/DDBJ databases">
        <title>Genome assembly of Cystobacter fuscus DSM 2262.</title>
        <authorList>
            <person name="Sharma G."/>
            <person name="Khatri I."/>
            <person name="Kaur C."/>
            <person name="Mayilraj S."/>
            <person name="Subramanian S."/>
        </authorList>
    </citation>
    <scope>NUCLEOTIDE SEQUENCE [LARGE SCALE GENOMIC DNA]</scope>
    <source>
        <strain evidence="2">DSM 2262</strain>
    </source>
</reference>
<dbReference type="GO" id="GO:0000731">
    <property type="term" value="P:DNA synthesis involved in DNA repair"/>
    <property type="evidence" value="ECO:0007669"/>
    <property type="project" value="TreeGrafter"/>
</dbReference>
<dbReference type="OrthoDB" id="127554at2"/>
<proteinExistence type="predicted"/>
<evidence type="ECO:0000313" key="3">
    <source>
        <dbReference type="Proteomes" id="UP000011682"/>
    </source>
</evidence>
<comment type="caution">
    <text evidence="2">The sequence shown here is derived from an EMBL/GenBank/DDBJ whole genome shotgun (WGS) entry which is preliminary data.</text>
</comment>
<gene>
    <name evidence="2" type="ORF">D187_002667</name>
</gene>
<dbReference type="Gene3D" id="3.40.50.300">
    <property type="entry name" value="P-loop containing nucleotide triphosphate hydrolases"/>
    <property type="match status" value="1"/>
</dbReference>
<dbReference type="GO" id="GO:0016887">
    <property type="term" value="F:ATP hydrolysis activity"/>
    <property type="evidence" value="ECO:0007669"/>
    <property type="project" value="InterPro"/>
</dbReference>
<dbReference type="InterPro" id="IPR027417">
    <property type="entry name" value="P-loop_NTPase"/>
</dbReference>
<protein>
    <recommendedName>
        <fullName evidence="1">ATPase AAA-type core domain-containing protein</fullName>
    </recommendedName>
</protein>
<dbReference type="GO" id="GO:0005524">
    <property type="term" value="F:ATP binding"/>
    <property type="evidence" value="ECO:0007669"/>
    <property type="project" value="InterPro"/>
</dbReference>
<dbReference type="Pfam" id="PF13304">
    <property type="entry name" value="AAA_21"/>
    <property type="match status" value="1"/>
</dbReference>
<dbReference type="eggNOG" id="COG4637">
    <property type="taxonomic scope" value="Bacteria"/>
</dbReference>
<dbReference type="PANTHER" id="PTHR32182">
    <property type="entry name" value="DNA REPLICATION AND REPAIR PROTEIN RECF"/>
    <property type="match status" value="1"/>
</dbReference>
<dbReference type="GO" id="GO:0006302">
    <property type="term" value="P:double-strand break repair"/>
    <property type="evidence" value="ECO:0007669"/>
    <property type="project" value="TreeGrafter"/>
</dbReference>
<dbReference type="EMBL" id="ANAH02000015">
    <property type="protein sequence ID" value="EPX59923.1"/>
    <property type="molecule type" value="Genomic_DNA"/>
</dbReference>